<dbReference type="Proteomes" id="UP000613580">
    <property type="component" value="Unassembled WGS sequence"/>
</dbReference>
<organism evidence="1 2">
    <name type="scientific">Mycena chlorophos</name>
    <name type="common">Agaric fungus</name>
    <name type="synonym">Agaricus chlorophos</name>
    <dbReference type="NCBI Taxonomy" id="658473"/>
    <lineage>
        <taxon>Eukaryota</taxon>
        <taxon>Fungi</taxon>
        <taxon>Dikarya</taxon>
        <taxon>Basidiomycota</taxon>
        <taxon>Agaricomycotina</taxon>
        <taxon>Agaricomycetes</taxon>
        <taxon>Agaricomycetidae</taxon>
        <taxon>Agaricales</taxon>
        <taxon>Marasmiineae</taxon>
        <taxon>Mycenaceae</taxon>
        <taxon>Mycena</taxon>
    </lineage>
</organism>
<dbReference type="AlphaFoldDB" id="A0A8H6SVZ8"/>
<gene>
    <name evidence="1" type="ORF">HMN09_00823700</name>
</gene>
<sequence length="112" mass="12333">MTLDVVVVTVLWERIKGSSTHLHSSTRTNQQFKYQLPSYQLKQAMFSKILTVFAVATAAAAWATTTTAPPPVTTPSSPAVLRQRCLPLARLLPSVAALVGPRSHWPERPRRA</sequence>
<proteinExistence type="predicted"/>
<evidence type="ECO:0000313" key="2">
    <source>
        <dbReference type="Proteomes" id="UP000613580"/>
    </source>
</evidence>
<keyword evidence="2" id="KW-1185">Reference proteome</keyword>
<protein>
    <submittedName>
        <fullName evidence="1">Uncharacterized protein</fullName>
    </submittedName>
</protein>
<accession>A0A8H6SVZ8</accession>
<reference evidence="1" key="1">
    <citation type="submission" date="2020-05" db="EMBL/GenBank/DDBJ databases">
        <title>Mycena genomes resolve the evolution of fungal bioluminescence.</title>
        <authorList>
            <person name="Tsai I.J."/>
        </authorList>
    </citation>
    <scope>NUCLEOTIDE SEQUENCE</scope>
    <source>
        <strain evidence="1">110903Hualien_Pintung</strain>
    </source>
</reference>
<name>A0A8H6SVZ8_MYCCL</name>
<evidence type="ECO:0000313" key="1">
    <source>
        <dbReference type="EMBL" id="KAF7305696.1"/>
    </source>
</evidence>
<dbReference type="EMBL" id="JACAZE010000010">
    <property type="protein sequence ID" value="KAF7305696.1"/>
    <property type="molecule type" value="Genomic_DNA"/>
</dbReference>
<comment type="caution">
    <text evidence="1">The sequence shown here is derived from an EMBL/GenBank/DDBJ whole genome shotgun (WGS) entry which is preliminary data.</text>
</comment>